<evidence type="ECO:0000313" key="2">
    <source>
        <dbReference type="Proteomes" id="UP000244978"/>
    </source>
</evidence>
<dbReference type="Gene3D" id="2.40.30.100">
    <property type="entry name" value="AF2212/PG0164-like"/>
    <property type="match status" value="1"/>
</dbReference>
<reference evidence="2" key="1">
    <citation type="submission" date="2018-04" db="EMBL/GenBank/DDBJ databases">
        <authorList>
            <person name="Liu S."/>
            <person name="Wang Z."/>
            <person name="Li J."/>
        </authorList>
    </citation>
    <scope>NUCLEOTIDE SEQUENCE [LARGE SCALE GENOMIC DNA]</scope>
    <source>
        <strain evidence="2">S1194</strain>
    </source>
</reference>
<dbReference type="AlphaFoldDB" id="A0A2U1SWZ7"/>
<name>A0A2U1SWZ7_9MICO</name>
<dbReference type="InterPro" id="IPR015018">
    <property type="entry name" value="DUF1905"/>
</dbReference>
<dbReference type="SUPFAM" id="SSF141694">
    <property type="entry name" value="AF2212/PG0164-like"/>
    <property type="match status" value="1"/>
</dbReference>
<evidence type="ECO:0000313" key="1">
    <source>
        <dbReference type="EMBL" id="PWB96157.1"/>
    </source>
</evidence>
<dbReference type="RefSeq" id="WP_108998398.1">
    <property type="nucleotide sequence ID" value="NZ_QEEX01000002.1"/>
</dbReference>
<gene>
    <name evidence="1" type="ORF">DF220_12320</name>
</gene>
<dbReference type="InterPro" id="IPR037079">
    <property type="entry name" value="AF2212/PG0164-like_sf"/>
</dbReference>
<sequence length="96" mass="10233">MTSLPVVLDLTFTAPIGVEVKGDMWSCVQIPNSAELFNTKRAVRVDALVDGIALPNVGLMVTGTGGHMLSVSAKLRKQLGKDIGDTVTVQLERRLA</sequence>
<dbReference type="Proteomes" id="UP000244978">
    <property type="component" value="Unassembled WGS sequence"/>
</dbReference>
<keyword evidence="2" id="KW-1185">Reference proteome</keyword>
<protein>
    <submittedName>
        <fullName evidence="1">DUF1905 domain-containing protein</fullName>
    </submittedName>
</protein>
<dbReference type="EMBL" id="QEEX01000002">
    <property type="protein sequence ID" value="PWB96157.1"/>
    <property type="molecule type" value="Genomic_DNA"/>
</dbReference>
<dbReference type="Pfam" id="PF08922">
    <property type="entry name" value="DUF1905"/>
    <property type="match status" value="1"/>
</dbReference>
<organism evidence="1 2">
    <name type="scientific">Homoserinimonas hongtaonis</name>
    <dbReference type="NCBI Taxonomy" id="2079791"/>
    <lineage>
        <taxon>Bacteria</taxon>
        <taxon>Bacillati</taxon>
        <taxon>Actinomycetota</taxon>
        <taxon>Actinomycetes</taxon>
        <taxon>Micrococcales</taxon>
        <taxon>Microbacteriaceae</taxon>
        <taxon>Homoserinimonas</taxon>
    </lineage>
</organism>
<accession>A0A2U1SWZ7</accession>
<proteinExistence type="predicted"/>
<comment type="caution">
    <text evidence="1">The sequence shown here is derived from an EMBL/GenBank/DDBJ whole genome shotgun (WGS) entry which is preliminary data.</text>
</comment>